<sequence>MNGTPEILSLAVRAGLVSGNDVASGAAGVIPLSRTNGVHCVQREGRAVAYAKQAGLASRLDGDDVVAAERLALDRLRLLGLTPALVLQGGSALVWTGAAPGHDLTTTTLDEQSAHRLSTALGRALATLHTAPVDADIPAARAPWPLLAEPLPSMTTHPPDRDRDAVLSAWREPAIRNALRPLAAAWARGTCWTHGDLSASNVIVDTDGHLTFIDLESAGRGDPCWDLVTAEQTLGSLGLATTVFRRAYAAAGGTALPYAPVWRAVRALVTAWQYAATADAQNHPVVGQLLTQARRDALHTTRPMPEGSR</sequence>
<organism evidence="2 3">
    <name type="scientific">Flexivirga endophytica</name>
    <dbReference type="NCBI Taxonomy" id="1849103"/>
    <lineage>
        <taxon>Bacteria</taxon>
        <taxon>Bacillati</taxon>
        <taxon>Actinomycetota</taxon>
        <taxon>Actinomycetes</taxon>
        <taxon>Micrococcales</taxon>
        <taxon>Dermacoccaceae</taxon>
        <taxon>Flexivirga</taxon>
    </lineage>
</organism>
<dbReference type="Gene3D" id="3.90.1200.10">
    <property type="match status" value="1"/>
</dbReference>
<proteinExistence type="predicted"/>
<gene>
    <name evidence="2" type="ORF">GCM10011492_29650</name>
</gene>
<dbReference type="Pfam" id="PF01636">
    <property type="entry name" value="APH"/>
    <property type="match status" value="1"/>
</dbReference>
<accession>A0A916WW11</accession>
<name>A0A916WW11_9MICO</name>
<keyword evidence="3" id="KW-1185">Reference proteome</keyword>
<dbReference type="AlphaFoldDB" id="A0A916WW11"/>
<dbReference type="InterPro" id="IPR011009">
    <property type="entry name" value="Kinase-like_dom_sf"/>
</dbReference>
<dbReference type="SUPFAM" id="SSF56112">
    <property type="entry name" value="Protein kinase-like (PK-like)"/>
    <property type="match status" value="1"/>
</dbReference>
<evidence type="ECO:0000313" key="2">
    <source>
        <dbReference type="EMBL" id="GGB36975.1"/>
    </source>
</evidence>
<dbReference type="RefSeq" id="WP_188837784.1">
    <property type="nucleotide sequence ID" value="NZ_BMHI01000004.1"/>
</dbReference>
<protein>
    <recommendedName>
        <fullName evidence="1">Aminoglycoside phosphotransferase domain-containing protein</fullName>
    </recommendedName>
</protein>
<comment type="caution">
    <text evidence="2">The sequence shown here is derived from an EMBL/GenBank/DDBJ whole genome shotgun (WGS) entry which is preliminary data.</text>
</comment>
<dbReference type="Proteomes" id="UP000636793">
    <property type="component" value="Unassembled WGS sequence"/>
</dbReference>
<feature type="domain" description="Aminoglycoside phosphotransferase" evidence="1">
    <location>
        <begin position="69"/>
        <end position="267"/>
    </location>
</feature>
<evidence type="ECO:0000313" key="3">
    <source>
        <dbReference type="Proteomes" id="UP000636793"/>
    </source>
</evidence>
<dbReference type="EMBL" id="BMHI01000004">
    <property type="protein sequence ID" value="GGB36975.1"/>
    <property type="molecule type" value="Genomic_DNA"/>
</dbReference>
<reference evidence="2" key="2">
    <citation type="submission" date="2020-09" db="EMBL/GenBank/DDBJ databases">
        <authorList>
            <person name="Sun Q."/>
            <person name="Zhou Y."/>
        </authorList>
    </citation>
    <scope>NUCLEOTIDE SEQUENCE</scope>
    <source>
        <strain evidence="2">CGMCC 1.15085</strain>
    </source>
</reference>
<evidence type="ECO:0000259" key="1">
    <source>
        <dbReference type="Pfam" id="PF01636"/>
    </source>
</evidence>
<reference evidence="2" key="1">
    <citation type="journal article" date="2014" name="Int. J. Syst. Evol. Microbiol.">
        <title>Complete genome sequence of Corynebacterium casei LMG S-19264T (=DSM 44701T), isolated from a smear-ripened cheese.</title>
        <authorList>
            <consortium name="US DOE Joint Genome Institute (JGI-PGF)"/>
            <person name="Walter F."/>
            <person name="Albersmeier A."/>
            <person name="Kalinowski J."/>
            <person name="Ruckert C."/>
        </authorList>
    </citation>
    <scope>NUCLEOTIDE SEQUENCE</scope>
    <source>
        <strain evidence="2">CGMCC 1.15085</strain>
    </source>
</reference>
<dbReference type="InterPro" id="IPR002575">
    <property type="entry name" value="Aminoglycoside_PTrfase"/>
</dbReference>